<reference evidence="2" key="1">
    <citation type="submission" date="2020-12" db="EMBL/GenBank/DDBJ databases">
        <authorList>
            <person name="Iha C."/>
        </authorList>
    </citation>
    <scope>NUCLEOTIDE SEQUENCE</scope>
</reference>
<dbReference type="GO" id="GO:0003676">
    <property type="term" value="F:nucleic acid binding"/>
    <property type="evidence" value="ECO:0007669"/>
    <property type="project" value="InterPro"/>
</dbReference>
<dbReference type="GO" id="GO:0005524">
    <property type="term" value="F:ATP binding"/>
    <property type="evidence" value="ECO:0007669"/>
    <property type="project" value="InterPro"/>
</dbReference>
<dbReference type="Pfam" id="PF00270">
    <property type="entry name" value="DEAD"/>
    <property type="match status" value="1"/>
</dbReference>
<dbReference type="Proteomes" id="UP000708148">
    <property type="component" value="Unassembled WGS sequence"/>
</dbReference>
<dbReference type="Gene3D" id="3.40.50.300">
    <property type="entry name" value="P-loop containing nucleotide triphosphate hydrolases"/>
    <property type="match status" value="1"/>
</dbReference>
<evidence type="ECO:0000313" key="3">
    <source>
        <dbReference type="Proteomes" id="UP000708148"/>
    </source>
</evidence>
<evidence type="ECO:0000313" key="2">
    <source>
        <dbReference type="EMBL" id="CAD7705290.1"/>
    </source>
</evidence>
<dbReference type="AlphaFoldDB" id="A0A8S1JBX1"/>
<dbReference type="EMBL" id="CAJHUC010003073">
    <property type="protein sequence ID" value="CAD7705290.1"/>
    <property type="molecule type" value="Genomic_DNA"/>
</dbReference>
<gene>
    <name evidence="2" type="ORF">OSTQU699_LOCUS10645</name>
</gene>
<feature type="domain" description="DEAD/DEAH-box helicase" evidence="1">
    <location>
        <begin position="28"/>
        <end position="83"/>
    </location>
</feature>
<sequence>MADRLCSADGTPLAASSVASAGRLGYGQWPDILVGTPGGVVNALYDMEPSSRTSWLRAVKHVVIDEADLLFSGGYLSPMNKLLGVSGCDHMLHARPSVGSGLGGPGC</sequence>
<dbReference type="InterPro" id="IPR027417">
    <property type="entry name" value="P-loop_NTPase"/>
</dbReference>
<comment type="caution">
    <text evidence="2">The sequence shown here is derived from an EMBL/GenBank/DDBJ whole genome shotgun (WGS) entry which is preliminary data.</text>
</comment>
<protein>
    <recommendedName>
        <fullName evidence="1">DEAD/DEAH-box helicase domain-containing protein</fullName>
    </recommendedName>
</protein>
<proteinExistence type="predicted"/>
<dbReference type="SUPFAM" id="SSF52540">
    <property type="entry name" value="P-loop containing nucleoside triphosphate hydrolases"/>
    <property type="match status" value="1"/>
</dbReference>
<dbReference type="OrthoDB" id="10256233at2759"/>
<accession>A0A8S1JBX1</accession>
<dbReference type="InterPro" id="IPR011545">
    <property type="entry name" value="DEAD/DEAH_box_helicase_dom"/>
</dbReference>
<organism evidence="2 3">
    <name type="scientific">Ostreobium quekettii</name>
    <dbReference type="NCBI Taxonomy" id="121088"/>
    <lineage>
        <taxon>Eukaryota</taxon>
        <taxon>Viridiplantae</taxon>
        <taxon>Chlorophyta</taxon>
        <taxon>core chlorophytes</taxon>
        <taxon>Ulvophyceae</taxon>
        <taxon>TCBD clade</taxon>
        <taxon>Bryopsidales</taxon>
        <taxon>Ostreobineae</taxon>
        <taxon>Ostreobiaceae</taxon>
        <taxon>Ostreobium</taxon>
    </lineage>
</organism>
<keyword evidence="3" id="KW-1185">Reference proteome</keyword>
<evidence type="ECO:0000259" key="1">
    <source>
        <dbReference type="Pfam" id="PF00270"/>
    </source>
</evidence>
<name>A0A8S1JBX1_9CHLO</name>